<organism evidence="1">
    <name type="scientific">marine metagenome</name>
    <dbReference type="NCBI Taxonomy" id="408172"/>
    <lineage>
        <taxon>unclassified sequences</taxon>
        <taxon>metagenomes</taxon>
        <taxon>ecological metagenomes</taxon>
    </lineage>
</organism>
<dbReference type="AlphaFoldDB" id="A0A382APJ0"/>
<dbReference type="EMBL" id="UINC01026262">
    <property type="protein sequence ID" value="SVB03398.1"/>
    <property type="molecule type" value="Genomic_DNA"/>
</dbReference>
<feature type="non-terminal residue" evidence="1">
    <location>
        <position position="133"/>
    </location>
</feature>
<protein>
    <submittedName>
        <fullName evidence="1">Uncharacterized protein</fullName>
    </submittedName>
</protein>
<evidence type="ECO:0000313" key="1">
    <source>
        <dbReference type="EMBL" id="SVB03398.1"/>
    </source>
</evidence>
<accession>A0A382APJ0</accession>
<gene>
    <name evidence="1" type="ORF">METZ01_LOCUS156252</name>
</gene>
<reference evidence="1" key="1">
    <citation type="submission" date="2018-05" db="EMBL/GenBank/DDBJ databases">
        <authorList>
            <person name="Lanie J.A."/>
            <person name="Ng W.-L."/>
            <person name="Kazmierczak K.M."/>
            <person name="Andrzejewski T.M."/>
            <person name="Davidsen T.M."/>
            <person name="Wayne K.J."/>
            <person name="Tettelin H."/>
            <person name="Glass J.I."/>
            <person name="Rusch D."/>
            <person name="Podicherti R."/>
            <person name="Tsui H.-C.T."/>
            <person name="Winkler M.E."/>
        </authorList>
    </citation>
    <scope>NUCLEOTIDE SEQUENCE</scope>
</reference>
<sequence length="133" mass="15252">MTDNERRFSLDPIKTDPSLRNRIFSADGDEKVGEWNGEDINDLVKELDRIEERIDANYNSLPHAGNIPEDLRGAIEKDCSIWTCDVKGNCLTGEQGTDVESADQIREKYILKYGSLEAFKEKIRLEREKFIAD</sequence>
<name>A0A382APJ0_9ZZZZ</name>
<proteinExistence type="predicted"/>